<accession>A0A401FRU5</accession>
<evidence type="ECO:0008006" key="4">
    <source>
        <dbReference type="Google" id="ProtNLM"/>
    </source>
</evidence>
<comment type="caution">
    <text evidence="2">The sequence shown here is derived from an EMBL/GenBank/DDBJ whole genome shotgun (WGS) entry which is preliminary data.</text>
</comment>
<dbReference type="EMBL" id="BEXT01000001">
    <property type="protein sequence ID" value="GBC59670.1"/>
    <property type="molecule type" value="Genomic_DNA"/>
</dbReference>
<keyword evidence="1" id="KW-0732">Signal</keyword>
<keyword evidence="3" id="KW-1185">Reference proteome</keyword>
<feature type="signal peptide" evidence="1">
    <location>
        <begin position="1"/>
        <end position="23"/>
    </location>
</feature>
<evidence type="ECO:0000256" key="1">
    <source>
        <dbReference type="SAM" id="SignalP"/>
    </source>
</evidence>
<organism evidence="2 3">
    <name type="scientific">Desulfonema ishimotonii</name>
    <dbReference type="NCBI Taxonomy" id="45657"/>
    <lineage>
        <taxon>Bacteria</taxon>
        <taxon>Pseudomonadati</taxon>
        <taxon>Thermodesulfobacteriota</taxon>
        <taxon>Desulfobacteria</taxon>
        <taxon>Desulfobacterales</taxon>
        <taxon>Desulfococcaceae</taxon>
        <taxon>Desulfonema</taxon>
    </lineage>
</organism>
<evidence type="ECO:0000313" key="3">
    <source>
        <dbReference type="Proteomes" id="UP000288096"/>
    </source>
</evidence>
<sequence>MERFGRLLRMGLLLMALLPLASAVREAGAGGKRSFTEQFAPVEMHGFCEVRAGCRTQKDPHEKDISVTETRLQVDLSTCNDWADFKYKGDVWADGVTEKGEYDTREAWIFSRPTDFTDVKIGRQVLTWGTGELVFLNDLFPKDWQSFFIGRDTEYLKAPSDAAKLSFFTGPVSTDVVYTPRFDPDRYVTGEYISYRNGTEGTLTGRDATAASDKPGRWFRDDEIAVRIYGNVNNYELALYGYRGFWKSPGGETPSGVATFPRLNVYGASARGQLGPGIGNIELAYYQSADDESGSDPLVKNSEMRYLAGYAQDIGKDFNAGLQYYVEQMLDYSGYTAGLESGPARDRHRHVITVQLTKLLMNQNLELSLASYYSPSDEDGYLRPSARYKYTDQLTLEAGANIFFGDEPHTFFGQLEKNTNVYGAIRYDF</sequence>
<protein>
    <recommendedName>
        <fullName evidence="4">Porin</fullName>
    </recommendedName>
</protein>
<dbReference type="AlphaFoldDB" id="A0A401FRU5"/>
<gene>
    <name evidence="2" type="ORF">DENIS_0611</name>
</gene>
<reference evidence="3" key="2">
    <citation type="submission" date="2019-01" db="EMBL/GenBank/DDBJ databases">
        <title>Genome sequence of Desulfonema ishimotonii strain Tokyo 01.</title>
        <authorList>
            <person name="Fukui M."/>
        </authorList>
    </citation>
    <scope>NUCLEOTIDE SEQUENCE [LARGE SCALE GENOMIC DNA]</scope>
    <source>
        <strain evidence="3">Tokyo 01</strain>
    </source>
</reference>
<dbReference type="RefSeq" id="WP_208022500.1">
    <property type="nucleotide sequence ID" value="NZ_BEXT01000001.1"/>
</dbReference>
<dbReference type="Proteomes" id="UP000288096">
    <property type="component" value="Unassembled WGS sequence"/>
</dbReference>
<reference evidence="3" key="1">
    <citation type="submission" date="2017-11" db="EMBL/GenBank/DDBJ databases">
        <authorList>
            <person name="Watanabe M."/>
            <person name="Kojima H."/>
        </authorList>
    </citation>
    <scope>NUCLEOTIDE SEQUENCE [LARGE SCALE GENOMIC DNA]</scope>
    <source>
        <strain evidence="3">Tokyo 01</strain>
    </source>
</reference>
<name>A0A401FRU5_9BACT</name>
<proteinExistence type="predicted"/>
<evidence type="ECO:0000313" key="2">
    <source>
        <dbReference type="EMBL" id="GBC59670.1"/>
    </source>
</evidence>
<feature type="chain" id="PRO_5019125486" description="Porin" evidence="1">
    <location>
        <begin position="24"/>
        <end position="429"/>
    </location>
</feature>